<reference evidence="2 3" key="1">
    <citation type="submission" date="2023-12" db="EMBL/GenBank/DDBJ databases">
        <title>A high-quality genome assembly for Dillenia turbinata (Dilleniales).</title>
        <authorList>
            <person name="Chanderbali A."/>
        </authorList>
    </citation>
    <scope>NUCLEOTIDE SEQUENCE [LARGE SCALE GENOMIC DNA]</scope>
    <source>
        <strain evidence="2">LSX21</strain>
        <tissue evidence="2">Leaf</tissue>
    </source>
</reference>
<accession>A0AAN8V2K4</accession>
<dbReference type="InterPro" id="IPR025558">
    <property type="entry name" value="DUF4283"/>
</dbReference>
<gene>
    <name evidence="2" type="ORF">RJ641_015716</name>
</gene>
<organism evidence="2 3">
    <name type="scientific">Dillenia turbinata</name>
    <dbReference type="NCBI Taxonomy" id="194707"/>
    <lineage>
        <taxon>Eukaryota</taxon>
        <taxon>Viridiplantae</taxon>
        <taxon>Streptophyta</taxon>
        <taxon>Embryophyta</taxon>
        <taxon>Tracheophyta</taxon>
        <taxon>Spermatophyta</taxon>
        <taxon>Magnoliopsida</taxon>
        <taxon>eudicotyledons</taxon>
        <taxon>Gunneridae</taxon>
        <taxon>Pentapetalae</taxon>
        <taxon>Dilleniales</taxon>
        <taxon>Dilleniaceae</taxon>
        <taxon>Dillenia</taxon>
    </lineage>
</organism>
<evidence type="ECO:0000313" key="2">
    <source>
        <dbReference type="EMBL" id="KAK6919812.1"/>
    </source>
</evidence>
<proteinExistence type="predicted"/>
<dbReference type="PANTHER" id="PTHR31286:SF180">
    <property type="entry name" value="OS10G0362600 PROTEIN"/>
    <property type="match status" value="1"/>
</dbReference>
<comment type="caution">
    <text evidence="2">The sequence shown here is derived from an EMBL/GenBank/DDBJ whole genome shotgun (WGS) entry which is preliminary data.</text>
</comment>
<evidence type="ECO:0000259" key="1">
    <source>
        <dbReference type="Pfam" id="PF14111"/>
    </source>
</evidence>
<keyword evidence="3" id="KW-1185">Reference proteome</keyword>
<feature type="domain" description="DUF4283" evidence="1">
    <location>
        <begin position="55"/>
        <end position="135"/>
    </location>
</feature>
<dbReference type="InterPro" id="IPR040256">
    <property type="entry name" value="At4g02000-like"/>
</dbReference>
<dbReference type="EMBL" id="JBAMMX010000021">
    <property type="protein sequence ID" value="KAK6919812.1"/>
    <property type="molecule type" value="Genomic_DNA"/>
</dbReference>
<dbReference type="PANTHER" id="PTHR31286">
    <property type="entry name" value="GLYCINE-RICH CELL WALL STRUCTURAL PROTEIN 1.8-LIKE"/>
    <property type="match status" value="1"/>
</dbReference>
<protein>
    <recommendedName>
        <fullName evidence="1">DUF4283 domain-containing protein</fullName>
    </recommendedName>
</protein>
<dbReference type="AlphaFoldDB" id="A0AAN8V2K4"/>
<evidence type="ECO:0000313" key="3">
    <source>
        <dbReference type="Proteomes" id="UP001370490"/>
    </source>
</evidence>
<dbReference type="Proteomes" id="UP001370490">
    <property type="component" value="Unassembled WGS sequence"/>
</dbReference>
<sequence>METLQPLVGGHQPVSPFKKLFPTATSSPIEIKEPSLFKGELAVFFSKEDINKLVALFKLTLVEKFSHEKPKLEEIRKFFATLNLRGTIIVGHLDTRHVLLRFTKEGDFLQIWTPRLWQIFKFPMRTFRWTPYFHVSRESSIVSIWLSLPCLPIYFFDKHSLFSIVNSIGRSLYADSATFVSTRPSVARVCVEVDLFKPIPQRVWVDMIGESSGFWQPIIADYIPKYCTSCWHLGHDQNECQVGSKEKSWQDEAAVQKINEIKELNVQNTKQKMVYVPVNWNKTWKKNSMVKIVEKAEEEGKDVNKGQRNIPVENKVGFGAQNPGLCSSDKTTNIVNEAAIFYVFELHKDDGIILDPLNELEPKREEVNQEMNQVILGRNISPNAPTPVVMNNNEGNI</sequence>
<dbReference type="Pfam" id="PF14111">
    <property type="entry name" value="DUF4283"/>
    <property type="match status" value="1"/>
</dbReference>
<name>A0AAN8V2K4_9MAGN</name>